<evidence type="ECO:0000256" key="6">
    <source>
        <dbReference type="ARBA" id="ARBA00022723"/>
    </source>
</evidence>
<evidence type="ECO:0000256" key="1">
    <source>
        <dbReference type="ARBA" id="ARBA00004429"/>
    </source>
</evidence>
<keyword evidence="11 12" id="KW-0472">Membrane</keyword>
<keyword evidence="8" id="KW-0560">Oxidoreductase</keyword>
<keyword evidence="6" id="KW-0479">Metal-binding</keyword>
<feature type="transmembrane region" description="Helical" evidence="12">
    <location>
        <begin position="96"/>
        <end position="120"/>
    </location>
</feature>
<evidence type="ECO:0000313" key="15">
    <source>
        <dbReference type="Proteomes" id="UP000245790"/>
    </source>
</evidence>
<evidence type="ECO:0000313" key="14">
    <source>
        <dbReference type="EMBL" id="PWK46385.1"/>
    </source>
</evidence>
<dbReference type="GO" id="GO:0005886">
    <property type="term" value="C:plasma membrane"/>
    <property type="evidence" value="ECO:0007669"/>
    <property type="project" value="UniProtKB-SubCell"/>
</dbReference>
<keyword evidence="9" id="KW-0408">Iron</keyword>
<dbReference type="RefSeq" id="WP_109764820.1">
    <property type="nucleotide sequence ID" value="NZ_QGGU01000013.1"/>
</dbReference>
<reference evidence="14 15" key="1">
    <citation type="submission" date="2018-05" db="EMBL/GenBank/DDBJ databases">
        <title>Genomic Encyclopedia of Type Strains, Phase IV (KMG-IV): sequencing the most valuable type-strain genomes for metagenomic binning, comparative biology and taxonomic classification.</title>
        <authorList>
            <person name="Goeker M."/>
        </authorList>
    </citation>
    <scope>NUCLEOTIDE SEQUENCE [LARGE SCALE GENOMIC DNA]</scope>
    <source>
        <strain evidence="14 15">DSM 25350</strain>
    </source>
</reference>
<proteinExistence type="inferred from homology"/>
<comment type="subcellular location">
    <subcellularLocation>
        <location evidence="1">Cell inner membrane</location>
        <topology evidence="1">Multi-pass membrane protein</topology>
    </subcellularLocation>
</comment>
<organism evidence="14 15">
    <name type="scientific">Pleionea mediterranea</name>
    <dbReference type="NCBI Taxonomy" id="523701"/>
    <lineage>
        <taxon>Bacteria</taxon>
        <taxon>Pseudomonadati</taxon>
        <taxon>Pseudomonadota</taxon>
        <taxon>Gammaproteobacteria</taxon>
        <taxon>Oceanospirillales</taxon>
        <taxon>Pleioneaceae</taxon>
        <taxon>Pleionea</taxon>
    </lineage>
</organism>
<sequence length="407" mass="47013">MSFANPFASPRFNKQYVAENGDTYIDKKRWLWLLSVLVPLLTLLGPLLYIESGKEWMLWIPMAIFYLLIPLADWFIGEDSNNPPESIVPQLEADVYYRWITFLLVPVLLFGFAFTAWFVSSYPLSWSGWLAVLLVNGFICGYGINLGHEMGHKRSLSERWAAKIALSLSAYGHFNVEHNRGHHTEVATPDDVASSKLGETIYGFYIKEYPGAFVRACRLEKQRLNRKGHSFWHPDNEVIQGLLLTTFIYGALTLWLGWSVLPFLLLTALWGGFQLTSANYIEHYGLLRKKQPNGRYERCQPRHSWNSNFLLSNWSLFHLQRHSDHHANPMRRFQALRNFEEIPQLPAGYYAMFLLAYVPPLWFKVMDKRVIAFADCDPERLNLLPKKAEKYLSQLSQPDTSGKPASD</sequence>
<comment type="similarity">
    <text evidence="2">Belongs to the fatty acid desaturase type 1 family. AlkB subfamily.</text>
</comment>
<evidence type="ECO:0000256" key="8">
    <source>
        <dbReference type="ARBA" id="ARBA00023002"/>
    </source>
</evidence>
<protein>
    <submittedName>
        <fullName evidence="14">Alkane 1-monooxygenase</fullName>
    </submittedName>
</protein>
<evidence type="ECO:0000256" key="10">
    <source>
        <dbReference type="ARBA" id="ARBA00023033"/>
    </source>
</evidence>
<dbReference type="InterPro" id="IPR005804">
    <property type="entry name" value="FA_desaturase_dom"/>
</dbReference>
<dbReference type="GO" id="GO:0006629">
    <property type="term" value="P:lipid metabolic process"/>
    <property type="evidence" value="ECO:0007669"/>
    <property type="project" value="InterPro"/>
</dbReference>
<evidence type="ECO:0000256" key="9">
    <source>
        <dbReference type="ARBA" id="ARBA00023004"/>
    </source>
</evidence>
<dbReference type="Pfam" id="PF00487">
    <property type="entry name" value="FA_desaturase"/>
    <property type="match status" value="1"/>
</dbReference>
<keyword evidence="4" id="KW-0997">Cell inner membrane</keyword>
<dbReference type="Proteomes" id="UP000245790">
    <property type="component" value="Unassembled WGS sequence"/>
</dbReference>
<feature type="transmembrane region" description="Helical" evidence="12">
    <location>
        <begin position="247"/>
        <end position="270"/>
    </location>
</feature>
<comment type="caution">
    <text evidence="14">The sequence shown here is derived from an EMBL/GenBank/DDBJ whole genome shotgun (WGS) entry which is preliminary data.</text>
</comment>
<gene>
    <name evidence="14" type="ORF">C8D97_11370</name>
</gene>
<feature type="transmembrane region" description="Helical" evidence="12">
    <location>
        <begin position="126"/>
        <end position="144"/>
    </location>
</feature>
<keyword evidence="15" id="KW-1185">Reference proteome</keyword>
<evidence type="ECO:0000256" key="4">
    <source>
        <dbReference type="ARBA" id="ARBA00022519"/>
    </source>
</evidence>
<evidence type="ECO:0000256" key="7">
    <source>
        <dbReference type="ARBA" id="ARBA00022989"/>
    </source>
</evidence>
<accession>A0A316FE30</accession>
<dbReference type="GO" id="GO:0046872">
    <property type="term" value="F:metal ion binding"/>
    <property type="evidence" value="ECO:0007669"/>
    <property type="project" value="UniProtKB-KW"/>
</dbReference>
<dbReference type="PANTHER" id="PTHR38674">
    <property type="entry name" value="ALKANE 1-MONOOXYGENASE 1"/>
    <property type="match status" value="1"/>
</dbReference>
<dbReference type="GO" id="GO:0004497">
    <property type="term" value="F:monooxygenase activity"/>
    <property type="evidence" value="ECO:0007669"/>
    <property type="project" value="UniProtKB-KW"/>
</dbReference>
<evidence type="ECO:0000259" key="13">
    <source>
        <dbReference type="Pfam" id="PF00487"/>
    </source>
</evidence>
<name>A0A316FE30_9GAMM</name>
<keyword evidence="5 12" id="KW-0812">Transmembrane</keyword>
<dbReference type="InterPro" id="IPR033885">
    <property type="entry name" value="AlkB/XylM"/>
</dbReference>
<evidence type="ECO:0000256" key="3">
    <source>
        <dbReference type="ARBA" id="ARBA00022475"/>
    </source>
</evidence>
<feature type="domain" description="Fatty acid desaturase" evidence="13">
    <location>
        <begin position="128"/>
        <end position="352"/>
    </location>
</feature>
<keyword evidence="3" id="KW-1003">Cell membrane</keyword>
<dbReference type="AlphaFoldDB" id="A0A316FE30"/>
<keyword evidence="10 14" id="KW-0503">Monooxygenase</keyword>
<evidence type="ECO:0000256" key="5">
    <source>
        <dbReference type="ARBA" id="ARBA00022692"/>
    </source>
</evidence>
<dbReference type="PANTHER" id="PTHR38674:SF1">
    <property type="entry name" value="ALKANE 1-MONOOXYGENASE 1"/>
    <property type="match status" value="1"/>
</dbReference>
<evidence type="ECO:0000256" key="12">
    <source>
        <dbReference type="SAM" id="Phobius"/>
    </source>
</evidence>
<dbReference type="CDD" id="cd03512">
    <property type="entry name" value="Alkane-hydroxylase"/>
    <property type="match status" value="1"/>
</dbReference>
<evidence type="ECO:0000256" key="11">
    <source>
        <dbReference type="ARBA" id="ARBA00023136"/>
    </source>
</evidence>
<evidence type="ECO:0000256" key="2">
    <source>
        <dbReference type="ARBA" id="ARBA00010823"/>
    </source>
</evidence>
<feature type="transmembrane region" description="Helical" evidence="12">
    <location>
        <begin position="30"/>
        <end position="50"/>
    </location>
</feature>
<feature type="transmembrane region" description="Helical" evidence="12">
    <location>
        <begin position="56"/>
        <end position="76"/>
    </location>
</feature>
<dbReference type="EMBL" id="QGGU01000013">
    <property type="protein sequence ID" value="PWK46385.1"/>
    <property type="molecule type" value="Genomic_DNA"/>
</dbReference>
<keyword evidence="7 12" id="KW-1133">Transmembrane helix</keyword>
<dbReference type="OrthoDB" id="4759734at2"/>